<organism evidence="8 9">
    <name type="scientific">Stutzerimonas stutzeri</name>
    <name type="common">Pseudomonas stutzeri</name>
    <dbReference type="NCBI Taxonomy" id="316"/>
    <lineage>
        <taxon>Bacteria</taxon>
        <taxon>Pseudomonadati</taxon>
        <taxon>Pseudomonadota</taxon>
        <taxon>Gammaproteobacteria</taxon>
        <taxon>Pseudomonadales</taxon>
        <taxon>Pseudomonadaceae</taxon>
        <taxon>Stutzerimonas</taxon>
    </lineage>
</organism>
<keyword evidence="3" id="KW-1003">Cell membrane</keyword>
<dbReference type="AlphaFoldDB" id="A0A2N8SXC2"/>
<dbReference type="GO" id="GO:0005886">
    <property type="term" value="C:plasma membrane"/>
    <property type="evidence" value="ECO:0007669"/>
    <property type="project" value="UniProtKB-SubCell"/>
</dbReference>
<dbReference type="Gene3D" id="1.10.1760.20">
    <property type="match status" value="1"/>
</dbReference>
<keyword evidence="6 7" id="KW-0472">Membrane</keyword>
<feature type="transmembrane region" description="Helical" evidence="7">
    <location>
        <begin position="6"/>
        <end position="26"/>
    </location>
</feature>
<dbReference type="NCBIfam" id="NF004904">
    <property type="entry name" value="PRK06265.1-4"/>
    <property type="match status" value="1"/>
</dbReference>
<evidence type="ECO:0000256" key="5">
    <source>
        <dbReference type="ARBA" id="ARBA00022989"/>
    </source>
</evidence>
<feature type="transmembrane region" description="Helical" evidence="7">
    <location>
        <begin position="94"/>
        <end position="118"/>
    </location>
</feature>
<dbReference type="InterPro" id="IPR002751">
    <property type="entry name" value="CbiM/NikMN"/>
</dbReference>
<reference evidence="8 9" key="1">
    <citation type="submission" date="2018-01" db="EMBL/GenBank/DDBJ databases">
        <title>Denitrification phenotypes of diverse strains of Pseudomonas stutzeri.</title>
        <authorList>
            <person name="Milligan D.A."/>
            <person name="Bergaust L."/>
            <person name="Bakken L.R."/>
            <person name="Frostegard A."/>
        </authorList>
    </citation>
    <scope>NUCLEOTIDE SEQUENCE [LARGE SCALE GENOMIC DNA]</scope>
    <source>
        <strain evidence="8 9">24a75</strain>
    </source>
</reference>
<gene>
    <name evidence="8" type="ORF">CXK94_17040</name>
</gene>
<evidence type="ECO:0000313" key="9">
    <source>
        <dbReference type="Proteomes" id="UP000236023"/>
    </source>
</evidence>
<evidence type="ECO:0000256" key="2">
    <source>
        <dbReference type="ARBA" id="ARBA00022448"/>
    </source>
</evidence>
<dbReference type="GO" id="GO:0000041">
    <property type="term" value="P:transition metal ion transport"/>
    <property type="evidence" value="ECO:0007669"/>
    <property type="project" value="InterPro"/>
</dbReference>
<accession>A0A2N8SXC2</accession>
<dbReference type="PANTHER" id="PTHR34229:SF1">
    <property type="entry name" value="METAL TRANSPORT PROTEIN HI_1621-RELATED"/>
    <property type="match status" value="1"/>
</dbReference>
<dbReference type="NCBIfam" id="NF004905">
    <property type="entry name" value="PRK06265.1-5"/>
    <property type="match status" value="1"/>
</dbReference>
<feature type="transmembrane region" description="Helical" evidence="7">
    <location>
        <begin position="130"/>
        <end position="156"/>
    </location>
</feature>
<feature type="transmembrane region" description="Helical" evidence="7">
    <location>
        <begin position="38"/>
        <end position="58"/>
    </location>
</feature>
<dbReference type="EMBL" id="POUT01000010">
    <property type="protein sequence ID" value="PNG07142.1"/>
    <property type="molecule type" value="Genomic_DNA"/>
</dbReference>
<evidence type="ECO:0000256" key="6">
    <source>
        <dbReference type="ARBA" id="ARBA00023136"/>
    </source>
</evidence>
<name>A0A2N8SXC2_STUST</name>
<sequence length="204" mass="20898">MHIAEGVLATPLLVGCTVLSAGGLLFGLRRLDDARMPLAALLGAAFFVASTVHVPVGVGSVHLVLNGLAGLLLGWGVFPLFFVALLLQAALFSFGGFLVLGANLLCMALPAILCHLLLGPLLRGTPGPRRLFGIGIGCGLIGVGGAAAIASLLLALSGGRLFDQLIGLLLVAHLPVIVVDSLIGALVLGLLWRMSPALLQERRP</sequence>
<dbReference type="Proteomes" id="UP000236023">
    <property type="component" value="Unassembled WGS sequence"/>
</dbReference>
<evidence type="ECO:0000256" key="3">
    <source>
        <dbReference type="ARBA" id="ARBA00022475"/>
    </source>
</evidence>
<keyword evidence="4 7" id="KW-0812">Transmembrane</keyword>
<protein>
    <submittedName>
        <fullName evidence="8">Cobalamin biosynthesis protein CbiM</fullName>
    </submittedName>
</protein>
<keyword evidence="5 7" id="KW-1133">Transmembrane helix</keyword>
<dbReference type="Pfam" id="PF01891">
    <property type="entry name" value="CbiM"/>
    <property type="match status" value="1"/>
</dbReference>
<comment type="caution">
    <text evidence="8">The sequence shown here is derived from an EMBL/GenBank/DDBJ whole genome shotgun (WGS) entry which is preliminary data.</text>
</comment>
<dbReference type="RefSeq" id="WP_102895229.1">
    <property type="nucleotide sequence ID" value="NZ_JAMOHU010000055.1"/>
</dbReference>
<comment type="subcellular location">
    <subcellularLocation>
        <location evidence="1">Cell membrane</location>
        <topology evidence="1">Multi-pass membrane protein</topology>
    </subcellularLocation>
</comment>
<evidence type="ECO:0000256" key="4">
    <source>
        <dbReference type="ARBA" id="ARBA00022692"/>
    </source>
</evidence>
<feature type="transmembrane region" description="Helical" evidence="7">
    <location>
        <begin position="168"/>
        <end position="192"/>
    </location>
</feature>
<keyword evidence="2" id="KW-0813">Transport</keyword>
<evidence type="ECO:0000256" key="1">
    <source>
        <dbReference type="ARBA" id="ARBA00004651"/>
    </source>
</evidence>
<feature type="transmembrane region" description="Helical" evidence="7">
    <location>
        <begin position="64"/>
        <end position="87"/>
    </location>
</feature>
<evidence type="ECO:0000256" key="7">
    <source>
        <dbReference type="SAM" id="Phobius"/>
    </source>
</evidence>
<evidence type="ECO:0000313" key="8">
    <source>
        <dbReference type="EMBL" id="PNG07142.1"/>
    </source>
</evidence>
<proteinExistence type="predicted"/>
<dbReference type="PANTHER" id="PTHR34229">
    <property type="entry name" value="METAL TRANSPORT PROTEIN HI_1621-RELATED"/>
    <property type="match status" value="1"/>
</dbReference>